<accession>A0A853B5M6</accession>
<name>A0A853B5M6_9PSEU</name>
<feature type="transmembrane region" description="Helical" evidence="1">
    <location>
        <begin position="7"/>
        <end position="25"/>
    </location>
</feature>
<feature type="transmembrane region" description="Helical" evidence="1">
    <location>
        <begin position="123"/>
        <end position="145"/>
    </location>
</feature>
<keyword evidence="3" id="KW-1185">Reference proteome</keyword>
<reference evidence="2 3" key="1">
    <citation type="submission" date="2020-07" db="EMBL/GenBank/DDBJ databases">
        <title>Sequencing the genomes of 1000 actinobacteria strains.</title>
        <authorList>
            <person name="Klenk H.-P."/>
        </authorList>
    </citation>
    <scope>NUCLEOTIDE SEQUENCE [LARGE SCALE GENOMIC DNA]</scope>
    <source>
        <strain evidence="2 3">DSM 104006</strain>
    </source>
</reference>
<comment type="caution">
    <text evidence="2">The sequence shown here is derived from an EMBL/GenBank/DDBJ whole genome shotgun (WGS) entry which is preliminary data.</text>
</comment>
<keyword evidence="1" id="KW-0472">Membrane</keyword>
<dbReference type="EMBL" id="JACCFK010000001">
    <property type="protein sequence ID" value="NYI90543.1"/>
    <property type="molecule type" value="Genomic_DNA"/>
</dbReference>
<protein>
    <submittedName>
        <fullName evidence="2">Ammonia channel protein AmtB</fullName>
    </submittedName>
</protein>
<feature type="transmembrane region" description="Helical" evidence="1">
    <location>
        <begin position="45"/>
        <end position="64"/>
    </location>
</feature>
<dbReference type="Proteomes" id="UP000549616">
    <property type="component" value="Unassembled WGS sequence"/>
</dbReference>
<keyword evidence="1" id="KW-0812">Transmembrane</keyword>
<sequence>MSPDSDAVQWIVVVATLVQTVATVVQARQSGAARPAMAVTVPFKLGLLASLLSVLWLAAFNYMYDRRVLSGFAYYATRDELEDATILQLFLVAGDLAIPALGCAAVAALLRGLIAGGPGMSEWLVHVVTLAATAVSLFFAVAQMYAFGTKIFWIGLVTGTVAGLTVDPGPAKSAGRE</sequence>
<organism evidence="2 3">
    <name type="scientific">Amycolatopsis endophytica</name>
    <dbReference type="NCBI Taxonomy" id="860233"/>
    <lineage>
        <taxon>Bacteria</taxon>
        <taxon>Bacillati</taxon>
        <taxon>Actinomycetota</taxon>
        <taxon>Actinomycetes</taxon>
        <taxon>Pseudonocardiales</taxon>
        <taxon>Pseudonocardiaceae</taxon>
        <taxon>Amycolatopsis</taxon>
    </lineage>
</organism>
<gene>
    <name evidence="2" type="ORF">HNR02_003866</name>
</gene>
<dbReference type="AlphaFoldDB" id="A0A853B5M6"/>
<evidence type="ECO:0000313" key="2">
    <source>
        <dbReference type="EMBL" id="NYI90543.1"/>
    </source>
</evidence>
<dbReference type="RefSeq" id="WP_179774553.1">
    <property type="nucleotide sequence ID" value="NZ_JACCFK010000001.1"/>
</dbReference>
<evidence type="ECO:0000256" key="1">
    <source>
        <dbReference type="SAM" id="Phobius"/>
    </source>
</evidence>
<feature type="transmembrane region" description="Helical" evidence="1">
    <location>
        <begin position="84"/>
        <end position="111"/>
    </location>
</feature>
<keyword evidence="1" id="KW-1133">Transmembrane helix</keyword>
<proteinExistence type="predicted"/>
<evidence type="ECO:0000313" key="3">
    <source>
        <dbReference type="Proteomes" id="UP000549616"/>
    </source>
</evidence>